<dbReference type="SUPFAM" id="SSF50692">
    <property type="entry name" value="ADC-like"/>
    <property type="match status" value="1"/>
</dbReference>
<sequence length="751" mass="81972">MNKTDRAARGCDNGRRFFLKGTAAMGTLGALGALGSGPCGLLRPAQAAPLKGGGYAGGYAVHRQVCPRNCYDTCMMLSHVKDGRVEFVEGDTACTFTGGGLCVKGNSYVGSAYSPDRIKYPMEQQGRGTGKWKRLSWDEAIDKIARKIVECKQKDGSLLGVGLNRLSGHQGVTPNVADGMFASMGYITRLVGTPCWPAGIDAQSYDMGKMLADDPEEMPESRYVILWGGNPAYCSIHSMKYVYAARERGAKILCIDPVFTQTAAKADEYWQIRTGTDGALALGMCRHILDKGLADQSWLAANASGYDEFVAYLRDNVTVEWASKETGIPEDKIRAVAEEFATAKPATIWMGYGLQRHTNGGATIRSIDTLCAMTGNIGVTGGGARYGSLLNYVFTGAHGAFQPPSGSVGVQTTAPDGSVKNARRTLNINKMAEMLLTADNPPVRLLWVTGCNPVSQIFDHQKMLKALARMEMTVVVDLFFNQTVEQADIVLPVTTLFEEWNANAGYWHRWVGINEKAIEPLHEAKCQVDIAKLLTARLNQLSPGFSTFPADADPRTLLMAECGQAMKDHFGIASMEDLLKAPAKAGKPGPAWSDGKYLTPSGRYEFKSDICARNGFNALPVYVPGRKPFGPLRVLTPHAKFGLHSQFINLEWMEDFNPEPIVYIHPETAAARSIRDGDMVEVKARTGATRLRARLTGNMPRDHILLYEAWFRNNTYNCQNLVDEESADMGEWKTGAPGVAIHDQFADVARV</sequence>
<proteinExistence type="inferred from homology"/>
<dbReference type="Gene3D" id="2.20.25.90">
    <property type="entry name" value="ADC-like domains"/>
    <property type="match status" value="1"/>
</dbReference>
<evidence type="ECO:0000313" key="8">
    <source>
        <dbReference type="EMBL" id="WMW64811.1"/>
    </source>
</evidence>
<dbReference type="InterPro" id="IPR050612">
    <property type="entry name" value="Prok_Mopterin_Oxidored"/>
</dbReference>
<dbReference type="PROSITE" id="PS51318">
    <property type="entry name" value="TAT"/>
    <property type="match status" value="1"/>
</dbReference>
<keyword evidence="4" id="KW-0560">Oxidoreductase</keyword>
<dbReference type="Gene3D" id="3.40.228.10">
    <property type="entry name" value="Dimethylsulfoxide Reductase, domain 2"/>
    <property type="match status" value="1"/>
</dbReference>
<keyword evidence="3" id="KW-0732">Signal</keyword>
<reference evidence="8" key="1">
    <citation type="submission" date="2023-09" db="EMBL/GenBank/DDBJ databases">
        <authorList>
            <consortium name="CW5 consortium"/>
            <person name="Lu C.-W."/>
        </authorList>
    </citation>
    <scope>NUCLEOTIDE SEQUENCE</scope>
    <source>
        <strain evidence="8">KPS</strain>
    </source>
</reference>
<dbReference type="InterPro" id="IPR006656">
    <property type="entry name" value="Mopterin_OxRdtase"/>
</dbReference>
<dbReference type="PANTHER" id="PTHR43742">
    <property type="entry name" value="TRIMETHYLAMINE-N-OXIDE REDUCTASE"/>
    <property type="match status" value="1"/>
</dbReference>
<dbReference type="Gene3D" id="3.30.2070.10">
    <property type="entry name" value="Formate dehydrogenase/DMSO reductase"/>
    <property type="match status" value="1"/>
</dbReference>
<accession>A0ABY9QZ46</accession>
<dbReference type="InterPro" id="IPR009010">
    <property type="entry name" value="Asp_de-COase-like_dom_sf"/>
</dbReference>
<dbReference type="Gene3D" id="2.40.40.20">
    <property type="match status" value="1"/>
</dbReference>
<feature type="domain" description="4Fe-4S Mo/W bis-MGD-type" evidence="7">
    <location>
        <begin position="59"/>
        <end position="116"/>
    </location>
</feature>
<keyword evidence="6" id="KW-0411">Iron-sulfur</keyword>
<dbReference type="InterPro" id="IPR006657">
    <property type="entry name" value="MoPterin_dinucl-bd_dom"/>
</dbReference>
<evidence type="ECO:0000256" key="3">
    <source>
        <dbReference type="ARBA" id="ARBA00022729"/>
    </source>
</evidence>
<protein>
    <submittedName>
        <fullName evidence="8">Molybdopterin-dependent oxidoreductase</fullName>
    </submittedName>
</protein>
<dbReference type="SMART" id="SM00926">
    <property type="entry name" value="Molybdop_Fe4S4"/>
    <property type="match status" value="1"/>
</dbReference>
<name>A0ABY9QZ46_9BACT</name>
<dbReference type="Proteomes" id="UP001180616">
    <property type="component" value="Chromosome"/>
</dbReference>
<dbReference type="Pfam" id="PF00384">
    <property type="entry name" value="Molybdopterin"/>
    <property type="match status" value="1"/>
</dbReference>
<dbReference type="Pfam" id="PF04879">
    <property type="entry name" value="Molybdop_Fe4S4"/>
    <property type="match status" value="1"/>
</dbReference>
<comment type="similarity">
    <text evidence="1">Belongs to the prokaryotic molybdopterin-containing oxidoreductase family.</text>
</comment>
<dbReference type="PANTHER" id="PTHR43742:SF6">
    <property type="entry name" value="OXIDOREDUCTASE YYAE-RELATED"/>
    <property type="match status" value="1"/>
</dbReference>
<dbReference type="RefSeq" id="WP_309540876.1">
    <property type="nucleotide sequence ID" value="NZ_CP133659.1"/>
</dbReference>
<evidence type="ECO:0000256" key="4">
    <source>
        <dbReference type="ARBA" id="ARBA00023002"/>
    </source>
</evidence>
<keyword evidence="9" id="KW-1185">Reference proteome</keyword>
<evidence type="ECO:0000256" key="1">
    <source>
        <dbReference type="ARBA" id="ARBA00010312"/>
    </source>
</evidence>
<gene>
    <name evidence="8" type="ORF">KPS_002876</name>
</gene>
<dbReference type="SUPFAM" id="SSF53706">
    <property type="entry name" value="Formate dehydrogenase/DMSO reductase, domains 1-3"/>
    <property type="match status" value="1"/>
</dbReference>
<evidence type="ECO:0000259" key="7">
    <source>
        <dbReference type="PROSITE" id="PS51669"/>
    </source>
</evidence>
<evidence type="ECO:0000256" key="6">
    <source>
        <dbReference type="ARBA" id="ARBA00023014"/>
    </source>
</evidence>
<evidence type="ECO:0000256" key="2">
    <source>
        <dbReference type="ARBA" id="ARBA00022723"/>
    </source>
</evidence>
<evidence type="ECO:0000313" key="9">
    <source>
        <dbReference type="Proteomes" id="UP001180616"/>
    </source>
</evidence>
<dbReference type="Pfam" id="PF01568">
    <property type="entry name" value="Molydop_binding"/>
    <property type="match status" value="1"/>
</dbReference>
<dbReference type="CDD" id="cd02766">
    <property type="entry name" value="MopB_3"/>
    <property type="match status" value="1"/>
</dbReference>
<dbReference type="EMBL" id="CP133659">
    <property type="protein sequence ID" value="WMW64811.1"/>
    <property type="molecule type" value="Genomic_DNA"/>
</dbReference>
<keyword evidence="5" id="KW-0408">Iron</keyword>
<organism evidence="8 9">
    <name type="scientific">Nitratidesulfovibrio liaohensis</name>
    <dbReference type="NCBI Taxonomy" id="2604158"/>
    <lineage>
        <taxon>Bacteria</taxon>
        <taxon>Pseudomonadati</taxon>
        <taxon>Thermodesulfobacteriota</taxon>
        <taxon>Desulfovibrionia</taxon>
        <taxon>Desulfovibrionales</taxon>
        <taxon>Desulfovibrionaceae</taxon>
        <taxon>Nitratidesulfovibrio</taxon>
    </lineage>
</organism>
<dbReference type="PROSITE" id="PS51669">
    <property type="entry name" value="4FE4S_MOW_BIS_MGD"/>
    <property type="match status" value="1"/>
</dbReference>
<keyword evidence="2" id="KW-0479">Metal-binding</keyword>
<dbReference type="Gene3D" id="3.40.50.740">
    <property type="match status" value="1"/>
</dbReference>
<evidence type="ECO:0000256" key="5">
    <source>
        <dbReference type="ARBA" id="ARBA00023004"/>
    </source>
</evidence>
<dbReference type="InterPro" id="IPR006311">
    <property type="entry name" value="TAT_signal"/>
</dbReference>
<dbReference type="InterPro" id="IPR006963">
    <property type="entry name" value="Mopterin_OxRdtase_4Fe-4S_dom"/>
</dbReference>